<protein>
    <submittedName>
        <fullName evidence="2">Uncharacterized protein</fullName>
    </submittedName>
</protein>
<dbReference type="EMBL" id="JBBHLL010000408">
    <property type="protein sequence ID" value="KAK7803686.1"/>
    <property type="molecule type" value="Genomic_DNA"/>
</dbReference>
<reference evidence="2 3" key="1">
    <citation type="journal article" date="2023" name="bioRxiv">
        <title>Conserved and derived expression patterns and positive selection on dental genes reveal complex evolutionary context of ever-growing rodent molars.</title>
        <authorList>
            <person name="Calamari Z.T."/>
            <person name="Song A."/>
            <person name="Cohen E."/>
            <person name="Akter M."/>
            <person name="Roy R.D."/>
            <person name="Hallikas O."/>
            <person name="Christensen M.M."/>
            <person name="Li P."/>
            <person name="Marangoni P."/>
            <person name="Jernvall J."/>
            <person name="Klein O.D."/>
        </authorList>
    </citation>
    <scope>NUCLEOTIDE SEQUENCE [LARGE SCALE GENOMIC DNA]</scope>
    <source>
        <strain evidence="2">V071</strain>
    </source>
</reference>
<comment type="caution">
    <text evidence="2">The sequence shown here is derived from an EMBL/GenBank/DDBJ whole genome shotgun (WGS) entry which is preliminary data.</text>
</comment>
<accession>A0AAW0HPB7</accession>
<gene>
    <name evidence="2" type="ORF">U0070_014057</name>
</gene>
<feature type="non-terminal residue" evidence="2">
    <location>
        <position position="1"/>
    </location>
</feature>
<evidence type="ECO:0000313" key="3">
    <source>
        <dbReference type="Proteomes" id="UP001488838"/>
    </source>
</evidence>
<dbReference type="AlphaFoldDB" id="A0AAW0HPB7"/>
<name>A0AAW0HPB7_MYOGA</name>
<proteinExistence type="predicted"/>
<evidence type="ECO:0000256" key="1">
    <source>
        <dbReference type="SAM" id="MobiDB-lite"/>
    </source>
</evidence>
<keyword evidence="3" id="KW-1185">Reference proteome</keyword>
<feature type="region of interest" description="Disordered" evidence="1">
    <location>
        <begin position="53"/>
        <end position="117"/>
    </location>
</feature>
<dbReference type="Proteomes" id="UP001488838">
    <property type="component" value="Unassembled WGS sequence"/>
</dbReference>
<sequence>LFSLNPQFPPSRYDARVTLCPSRPQLDLALTWNTWKPTVSSVSRNWGLVQKVSDRREGGGVPSLPQPPPQLTSQGPAGLTSTGLAPAGVETSHPAALEDVDVPASASRAGAQHLRAQ</sequence>
<organism evidence="2 3">
    <name type="scientific">Myodes glareolus</name>
    <name type="common">Bank vole</name>
    <name type="synonym">Clethrionomys glareolus</name>
    <dbReference type="NCBI Taxonomy" id="447135"/>
    <lineage>
        <taxon>Eukaryota</taxon>
        <taxon>Metazoa</taxon>
        <taxon>Chordata</taxon>
        <taxon>Craniata</taxon>
        <taxon>Vertebrata</taxon>
        <taxon>Euteleostomi</taxon>
        <taxon>Mammalia</taxon>
        <taxon>Eutheria</taxon>
        <taxon>Euarchontoglires</taxon>
        <taxon>Glires</taxon>
        <taxon>Rodentia</taxon>
        <taxon>Myomorpha</taxon>
        <taxon>Muroidea</taxon>
        <taxon>Cricetidae</taxon>
        <taxon>Arvicolinae</taxon>
        <taxon>Myodes</taxon>
    </lineage>
</organism>
<evidence type="ECO:0000313" key="2">
    <source>
        <dbReference type="EMBL" id="KAK7803686.1"/>
    </source>
</evidence>